<name>A0A0D0K8J3_AGRTU</name>
<reference evidence="1 2" key="1">
    <citation type="submission" date="2014-12" db="EMBL/GenBank/DDBJ databases">
        <title>16Stimator: statistical estimation of ribosomal gene copy numbers from draft genome assemblies.</title>
        <authorList>
            <person name="Perisin M.A."/>
            <person name="Vetter M."/>
            <person name="Gilbert J.A."/>
            <person name="Bergelson J."/>
        </authorList>
    </citation>
    <scope>NUCLEOTIDE SEQUENCE [LARGE SCALE GENOMIC DNA]</scope>
    <source>
        <strain evidence="1 2">MEJ076</strain>
    </source>
</reference>
<dbReference type="Proteomes" id="UP000035017">
    <property type="component" value="Unassembled WGS sequence"/>
</dbReference>
<evidence type="ECO:0000313" key="2">
    <source>
        <dbReference type="Proteomes" id="UP000035017"/>
    </source>
</evidence>
<comment type="caution">
    <text evidence="1">The sequence shown here is derived from an EMBL/GenBank/DDBJ whole genome shotgun (WGS) entry which is preliminary data.</text>
</comment>
<dbReference type="EMBL" id="JXQV01000003">
    <property type="protein sequence ID" value="KIQ05008.1"/>
    <property type="molecule type" value="Genomic_DNA"/>
</dbReference>
<proteinExistence type="predicted"/>
<accession>A0A0D0K8J3</accession>
<sequence>MKTLHDRQKHYEEQLSAALRQFNDAIRDAHKSYLDVDISFLTMHTQRGPMVQVNLRTFPLDGPPPVLKVVK</sequence>
<dbReference type="AlphaFoldDB" id="A0A0D0K8J3"/>
<dbReference type="OrthoDB" id="8380706at2"/>
<organism evidence="1 2">
    <name type="scientific">Agrobacterium tumefaciens</name>
    <dbReference type="NCBI Taxonomy" id="358"/>
    <lineage>
        <taxon>Bacteria</taxon>
        <taxon>Pseudomonadati</taxon>
        <taxon>Pseudomonadota</taxon>
        <taxon>Alphaproteobacteria</taxon>
        <taxon>Hyphomicrobiales</taxon>
        <taxon>Rhizobiaceae</taxon>
        <taxon>Rhizobium/Agrobacterium group</taxon>
        <taxon>Agrobacterium</taxon>
        <taxon>Agrobacterium tumefaciens complex</taxon>
    </lineage>
</organism>
<protein>
    <submittedName>
        <fullName evidence="1">Uncharacterized protein</fullName>
    </submittedName>
</protein>
<gene>
    <name evidence="1" type="ORF">RU07_02030</name>
</gene>
<evidence type="ECO:0000313" key="1">
    <source>
        <dbReference type="EMBL" id="KIQ05008.1"/>
    </source>
</evidence>